<dbReference type="EMBL" id="CP144746">
    <property type="protein sequence ID" value="WVZ60269.1"/>
    <property type="molecule type" value="Genomic_DNA"/>
</dbReference>
<protein>
    <submittedName>
        <fullName evidence="1">Uncharacterized protein</fullName>
    </submittedName>
</protein>
<proteinExistence type="predicted"/>
<accession>A0AAQ3SSV6</accession>
<dbReference type="Proteomes" id="UP001341281">
    <property type="component" value="Chromosome 02"/>
</dbReference>
<evidence type="ECO:0000313" key="1">
    <source>
        <dbReference type="EMBL" id="WVZ60269.1"/>
    </source>
</evidence>
<evidence type="ECO:0000313" key="2">
    <source>
        <dbReference type="Proteomes" id="UP001341281"/>
    </source>
</evidence>
<reference evidence="1 2" key="1">
    <citation type="submission" date="2024-02" db="EMBL/GenBank/DDBJ databases">
        <title>High-quality chromosome-scale genome assembly of Pensacola bahiagrass (Paspalum notatum Flugge var. saurae).</title>
        <authorList>
            <person name="Vega J.M."/>
            <person name="Podio M."/>
            <person name="Orjuela J."/>
            <person name="Siena L.A."/>
            <person name="Pessino S.C."/>
            <person name="Combes M.C."/>
            <person name="Mariac C."/>
            <person name="Albertini E."/>
            <person name="Pupilli F."/>
            <person name="Ortiz J.P.A."/>
            <person name="Leblanc O."/>
        </authorList>
    </citation>
    <scope>NUCLEOTIDE SEQUENCE [LARGE SCALE GENOMIC DNA]</scope>
    <source>
        <strain evidence="1">R1</strain>
        <tissue evidence="1">Leaf</tissue>
    </source>
</reference>
<organism evidence="1 2">
    <name type="scientific">Paspalum notatum var. saurae</name>
    <dbReference type="NCBI Taxonomy" id="547442"/>
    <lineage>
        <taxon>Eukaryota</taxon>
        <taxon>Viridiplantae</taxon>
        <taxon>Streptophyta</taxon>
        <taxon>Embryophyta</taxon>
        <taxon>Tracheophyta</taxon>
        <taxon>Spermatophyta</taxon>
        <taxon>Magnoliopsida</taxon>
        <taxon>Liliopsida</taxon>
        <taxon>Poales</taxon>
        <taxon>Poaceae</taxon>
        <taxon>PACMAD clade</taxon>
        <taxon>Panicoideae</taxon>
        <taxon>Andropogonodae</taxon>
        <taxon>Paspaleae</taxon>
        <taxon>Paspalinae</taxon>
        <taxon>Paspalum</taxon>
    </lineage>
</organism>
<keyword evidence="2" id="KW-1185">Reference proteome</keyword>
<gene>
    <name evidence="1" type="ORF">U9M48_010316</name>
</gene>
<name>A0AAQ3SSV6_PASNO</name>
<dbReference type="AlphaFoldDB" id="A0AAQ3SSV6"/>
<sequence length="96" mass="10880">MMIRRWSKHQKTTPLMSPSVLLRSRLLARRAGSGSRGAAGGGRRTRSCGLGCQAIVPLKRRPYQLCTPVSLVPLTAWRCRGTVFYRFHLFFLTIYV</sequence>